<gene>
    <name evidence="1" type="ORF">A6770_17950</name>
</gene>
<sequence>MLWEYTLSIWMLPPTLYERICCHISIYRQLKGTEYLLLKDLIIASKMLSKCWQNKIIKKSKLLEIIASTSQMLLLII</sequence>
<reference evidence="1" key="1">
    <citation type="submission" date="2016-04" db="EMBL/GenBank/DDBJ databases">
        <authorList>
            <person name="Tabuchi Yagui T.R."/>
        </authorList>
    </citation>
    <scope>NUCLEOTIDE SEQUENCE [LARGE SCALE GENOMIC DNA]</scope>
    <source>
        <strain evidence="1">NIES-26</strain>
    </source>
</reference>
<organism evidence="1 2">
    <name type="scientific">Nostoc minutum NIES-26</name>
    <dbReference type="NCBI Taxonomy" id="1844469"/>
    <lineage>
        <taxon>Bacteria</taxon>
        <taxon>Bacillati</taxon>
        <taxon>Cyanobacteriota</taxon>
        <taxon>Cyanophyceae</taxon>
        <taxon>Nostocales</taxon>
        <taxon>Nostocaceae</taxon>
        <taxon>Nostoc</taxon>
    </lineage>
</organism>
<protein>
    <submittedName>
        <fullName evidence="1">Uncharacterized protein</fullName>
    </submittedName>
</protein>
<dbReference type="Proteomes" id="UP000252107">
    <property type="component" value="Unassembled WGS sequence"/>
</dbReference>
<proteinExistence type="predicted"/>
<accession>A0A367RDR7</accession>
<dbReference type="EMBL" id="LXQD01000185">
    <property type="protein sequence ID" value="RCJ33542.1"/>
    <property type="molecule type" value="Genomic_DNA"/>
</dbReference>
<comment type="caution">
    <text evidence="1">The sequence shown here is derived from an EMBL/GenBank/DDBJ whole genome shotgun (WGS) entry which is preliminary data.</text>
</comment>
<dbReference type="AlphaFoldDB" id="A0A367RDR7"/>
<evidence type="ECO:0000313" key="1">
    <source>
        <dbReference type="EMBL" id="RCJ33542.1"/>
    </source>
</evidence>
<evidence type="ECO:0000313" key="2">
    <source>
        <dbReference type="Proteomes" id="UP000252107"/>
    </source>
</evidence>
<keyword evidence="2" id="KW-1185">Reference proteome</keyword>
<name>A0A367RDR7_9NOSO</name>